<dbReference type="GeneTree" id="ENSGT00950000183110"/>
<reference evidence="8" key="1">
    <citation type="submission" date="2025-08" db="UniProtKB">
        <authorList>
            <consortium name="Ensembl"/>
        </authorList>
    </citation>
    <scope>IDENTIFICATION</scope>
</reference>
<dbReference type="Ensembl" id="ENSEBUT00000005892.1">
    <property type="protein sequence ID" value="ENSEBUP00000005454.1"/>
    <property type="gene ID" value="ENSEBUG00000003680.1"/>
</dbReference>
<dbReference type="GO" id="GO:0007165">
    <property type="term" value="P:signal transduction"/>
    <property type="evidence" value="ECO:0007669"/>
    <property type="project" value="InterPro"/>
</dbReference>
<dbReference type="InterPro" id="IPR000198">
    <property type="entry name" value="RhoGAP_dom"/>
</dbReference>
<dbReference type="InterPro" id="IPR051025">
    <property type="entry name" value="RhoGAP"/>
</dbReference>
<evidence type="ECO:0000313" key="8">
    <source>
        <dbReference type="Ensembl" id="ENSEBUP00000005454.1"/>
    </source>
</evidence>
<protein>
    <submittedName>
        <fullName evidence="8">Uncharacterized protein</fullName>
    </submittedName>
</protein>
<dbReference type="InterPro" id="IPR002219">
    <property type="entry name" value="PKC_DAG/PE"/>
</dbReference>
<dbReference type="PROSITE" id="PS00479">
    <property type="entry name" value="ZF_DAG_PE_1"/>
    <property type="match status" value="1"/>
</dbReference>
<dbReference type="SMART" id="SM00109">
    <property type="entry name" value="C1"/>
    <property type="match status" value="1"/>
</dbReference>
<dbReference type="InterPro" id="IPR027267">
    <property type="entry name" value="AH/BAR_dom_sf"/>
</dbReference>
<dbReference type="Pfam" id="PF24235">
    <property type="entry name" value="RHG29_45_N"/>
    <property type="match status" value="1"/>
</dbReference>
<dbReference type="GO" id="GO:0051056">
    <property type="term" value="P:regulation of small GTPase mediated signal transduction"/>
    <property type="evidence" value="ECO:0007669"/>
    <property type="project" value="UniProtKB-ARBA"/>
</dbReference>
<evidence type="ECO:0000256" key="2">
    <source>
        <dbReference type="ARBA" id="ARBA00022723"/>
    </source>
</evidence>
<dbReference type="InterPro" id="IPR057028">
    <property type="entry name" value="RHG29_45_N"/>
</dbReference>
<dbReference type="PANTHER" id="PTHR15228:SF25">
    <property type="entry name" value="F-BAR DOMAIN-CONTAINING PROTEIN"/>
    <property type="match status" value="1"/>
</dbReference>
<reference evidence="8" key="2">
    <citation type="submission" date="2025-09" db="UniProtKB">
        <authorList>
            <consortium name="Ensembl"/>
        </authorList>
    </citation>
    <scope>IDENTIFICATION</scope>
</reference>
<dbReference type="PROSITE" id="PS50081">
    <property type="entry name" value="ZF_DAG_PE_2"/>
    <property type="match status" value="1"/>
</dbReference>
<dbReference type="PROSITE" id="PS50238">
    <property type="entry name" value="RHOGAP"/>
    <property type="match status" value="1"/>
</dbReference>
<evidence type="ECO:0000313" key="9">
    <source>
        <dbReference type="Proteomes" id="UP000694388"/>
    </source>
</evidence>
<keyword evidence="4" id="KW-0862">Zinc</keyword>
<name>A0A8C4NLU5_EPTBU</name>
<keyword evidence="3" id="KW-0863">Zinc-finger</keyword>
<accession>A0A8C4NLU5</accession>
<evidence type="ECO:0000256" key="4">
    <source>
        <dbReference type="ARBA" id="ARBA00022833"/>
    </source>
</evidence>
<dbReference type="Gene3D" id="1.10.555.10">
    <property type="entry name" value="Rho GTPase activation protein"/>
    <property type="match status" value="1"/>
</dbReference>
<dbReference type="SMART" id="SM00324">
    <property type="entry name" value="RhoGAP"/>
    <property type="match status" value="1"/>
</dbReference>
<proteinExistence type="predicted"/>
<dbReference type="InterPro" id="IPR008936">
    <property type="entry name" value="Rho_GTPase_activation_prot"/>
</dbReference>
<feature type="domain" description="Rho-GAP" evidence="7">
    <location>
        <begin position="399"/>
        <end position="614"/>
    </location>
</feature>
<evidence type="ECO:0000256" key="5">
    <source>
        <dbReference type="ARBA" id="ARBA00023054"/>
    </source>
</evidence>
<dbReference type="GO" id="GO:0008270">
    <property type="term" value="F:zinc ion binding"/>
    <property type="evidence" value="ECO:0007669"/>
    <property type="project" value="UniProtKB-KW"/>
</dbReference>
<dbReference type="Gene3D" id="3.30.60.20">
    <property type="match status" value="1"/>
</dbReference>
<dbReference type="Pfam" id="PF00620">
    <property type="entry name" value="RhoGAP"/>
    <property type="match status" value="1"/>
</dbReference>
<sequence>SVLLLIIQEPAIRLAASLSCSALFLHALDHPSSVPNSPVRIHVSALRILKSKPMWGIMSVYLFSLSSLGRGELRRVSSHQRLSEVLWLLKVVINKYPSLAIEEILPSTGVLISRVKDFFFLTLQPLTSFRDDHDRKRKELKDLWQKEQRKLVCIYCITLCACDNNILLPTPHPLHNPLPTLTHNAHQKAEEAERLLRICGQEARACREGAEAARMAVMAQGQELANRAELLLRTVTANYFELLHRQVANRPESYHSLADSCGLFEAGNHYQIYAHALGLSDDLVLPLSPKLLIHGYGESVFQYCSVLSKSRGVQSATGPTADVASPKPTVPLSLSPAARTHRLRRLRGAARCRGCDGYVRLHGAECQECSMACHKKCLKVLSAPCVSRCPRSHPRLFGQPLGRASCGAPGAVPFVIRACVAEVEQRAMSLKGIYRVNGVKSRVEHLCQVLENKQDSRLLAEATPHDVGNVLKLYLRQLPEPVVCFSLYNNFIQFANEWRPHSGELQDGACSSPGEKSTKGDEKEHLVTKLQGLLGRLPGKHLFALSSEVMFLLFRVSQLEKENKMSASNLGIVFGPTLMRPQPSETPDSLASLADYPSQAQIIALFISNWPALYLSESPAGDQHQKQPLDAEDLGLEFSFSPNVGEKVQFFLVLSNNFLNCHLYCDSQIYKQTSIS</sequence>
<keyword evidence="5" id="KW-0175">Coiled coil</keyword>
<dbReference type="Pfam" id="PF22699">
    <property type="entry name" value="GMIP-like_FCH"/>
    <property type="match status" value="1"/>
</dbReference>
<keyword evidence="1" id="KW-0343">GTPase activation</keyword>
<dbReference type="Proteomes" id="UP000694388">
    <property type="component" value="Unplaced"/>
</dbReference>
<feature type="domain" description="Phorbol-ester/DAG-type" evidence="6">
    <location>
        <begin position="340"/>
        <end position="385"/>
    </location>
</feature>
<dbReference type="InterPro" id="IPR054713">
    <property type="entry name" value="GMIP/FCHO2-like_FCH"/>
</dbReference>
<dbReference type="SUPFAM" id="SSF57889">
    <property type="entry name" value="Cysteine-rich domain"/>
    <property type="match status" value="1"/>
</dbReference>
<evidence type="ECO:0000259" key="7">
    <source>
        <dbReference type="PROSITE" id="PS50238"/>
    </source>
</evidence>
<dbReference type="SUPFAM" id="SSF48350">
    <property type="entry name" value="GTPase activation domain, GAP"/>
    <property type="match status" value="1"/>
</dbReference>
<evidence type="ECO:0000256" key="1">
    <source>
        <dbReference type="ARBA" id="ARBA00022468"/>
    </source>
</evidence>
<dbReference type="AlphaFoldDB" id="A0A8C4NLU5"/>
<dbReference type="GO" id="GO:0005096">
    <property type="term" value="F:GTPase activator activity"/>
    <property type="evidence" value="ECO:0007669"/>
    <property type="project" value="UniProtKB-KW"/>
</dbReference>
<evidence type="ECO:0000259" key="6">
    <source>
        <dbReference type="PROSITE" id="PS50081"/>
    </source>
</evidence>
<evidence type="ECO:0000256" key="3">
    <source>
        <dbReference type="ARBA" id="ARBA00022771"/>
    </source>
</evidence>
<keyword evidence="2" id="KW-0479">Metal-binding</keyword>
<dbReference type="PANTHER" id="PTHR15228">
    <property type="entry name" value="SPERMATHECAL PHYSIOLOGY VARIANT"/>
    <property type="match status" value="1"/>
</dbReference>
<dbReference type="Gene3D" id="1.20.1270.60">
    <property type="entry name" value="Arfaptin homology (AH) domain/BAR domain"/>
    <property type="match status" value="1"/>
</dbReference>
<dbReference type="InterPro" id="IPR046349">
    <property type="entry name" value="C1-like_sf"/>
</dbReference>
<organism evidence="8 9">
    <name type="scientific">Eptatretus burgeri</name>
    <name type="common">Inshore hagfish</name>
    <dbReference type="NCBI Taxonomy" id="7764"/>
    <lineage>
        <taxon>Eukaryota</taxon>
        <taxon>Metazoa</taxon>
        <taxon>Chordata</taxon>
        <taxon>Craniata</taxon>
        <taxon>Vertebrata</taxon>
        <taxon>Cyclostomata</taxon>
        <taxon>Myxini</taxon>
        <taxon>Myxiniformes</taxon>
        <taxon>Myxinidae</taxon>
        <taxon>Eptatretinae</taxon>
        <taxon>Eptatretus</taxon>
    </lineage>
</organism>
<keyword evidence="9" id="KW-1185">Reference proteome</keyword>